<sequence length="170" mass="19665">MVGVLGKLTSVRHRGARLDAPIVADHELVGCFRLRSHHGTWLGVQEDAPRDKEVCVREAPDKERQTDVWFFFKSANGSDEYGLCNYRTHRFMSFEPWEWATCNRDFINMWESFQLHEQGGKVAFLCRQGPKGPCWLTVESNWCVRTNRKMADAWEKFDLIPVDEGCGDLP</sequence>
<dbReference type="EMBL" id="LSYV01000027">
    <property type="protein sequence ID" value="KXZ48599.1"/>
    <property type="molecule type" value="Genomic_DNA"/>
</dbReference>
<proteinExistence type="predicted"/>
<evidence type="ECO:0000313" key="2">
    <source>
        <dbReference type="Proteomes" id="UP000075714"/>
    </source>
</evidence>
<reference evidence="2" key="1">
    <citation type="journal article" date="2016" name="Nat. Commun.">
        <title>The Gonium pectorale genome demonstrates co-option of cell cycle regulation during the evolution of multicellularity.</title>
        <authorList>
            <person name="Hanschen E.R."/>
            <person name="Marriage T.N."/>
            <person name="Ferris P.J."/>
            <person name="Hamaji T."/>
            <person name="Toyoda A."/>
            <person name="Fujiyama A."/>
            <person name="Neme R."/>
            <person name="Noguchi H."/>
            <person name="Minakuchi Y."/>
            <person name="Suzuki M."/>
            <person name="Kawai-Toyooka H."/>
            <person name="Smith D.R."/>
            <person name="Sparks H."/>
            <person name="Anderson J."/>
            <person name="Bakaric R."/>
            <person name="Luria V."/>
            <person name="Karger A."/>
            <person name="Kirschner M.W."/>
            <person name="Durand P.M."/>
            <person name="Michod R.E."/>
            <person name="Nozaki H."/>
            <person name="Olson B.J."/>
        </authorList>
    </citation>
    <scope>NUCLEOTIDE SEQUENCE [LARGE SCALE GENOMIC DNA]</scope>
    <source>
        <strain evidence="2">NIES-2863</strain>
    </source>
</reference>
<organism evidence="1 2">
    <name type="scientific">Gonium pectorale</name>
    <name type="common">Green alga</name>
    <dbReference type="NCBI Taxonomy" id="33097"/>
    <lineage>
        <taxon>Eukaryota</taxon>
        <taxon>Viridiplantae</taxon>
        <taxon>Chlorophyta</taxon>
        <taxon>core chlorophytes</taxon>
        <taxon>Chlorophyceae</taxon>
        <taxon>CS clade</taxon>
        <taxon>Chlamydomonadales</taxon>
        <taxon>Volvocaceae</taxon>
        <taxon>Gonium</taxon>
    </lineage>
</organism>
<dbReference type="SUPFAM" id="SSF50405">
    <property type="entry name" value="Actin-crosslinking proteins"/>
    <property type="match status" value="1"/>
</dbReference>
<protein>
    <submittedName>
        <fullName evidence="1">Uncharacterized protein</fullName>
    </submittedName>
</protein>
<accession>A0A150GFI1</accession>
<dbReference type="InterPro" id="IPR008999">
    <property type="entry name" value="Actin-crosslinking"/>
</dbReference>
<dbReference type="CDD" id="cd00257">
    <property type="entry name" value="beta-trefoil_FSCN-like"/>
    <property type="match status" value="1"/>
</dbReference>
<name>A0A150GFI1_GONPE</name>
<dbReference type="Gene3D" id="2.80.10.50">
    <property type="match status" value="1"/>
</dbReference>
<evidence type="ECO:0000313" key="1">
    <source>
        <dbReference type="EMBL" id="KXZ48599.1"/>
    </source>
</evidence>
<keyword evidence="2" id="KW-1185">Reference proteome</keyword>
<comment type="caution">
    <text evidence="1">The sequence shown here is derived from an EMBL/GenBank/DDBJ whole genome shotgun (WGS) entry which is preliminary data.</text>
</comment>
<dbReference type="Proteomes" id="UP000075714">
    <property type="component" value="Unassembled WGS sequence"/>
</dbReference>
<dbReference type="OrthoDB" id="554318at2759"/>
<gene>
    <name evidence="1" type="ORF">GPECTOR_26g502</name>
</gene>
<dbReference type="AlphaFoldDB" id="A0A150GFI1"/>